<dbReference type="GO" id="GO:0008168">
    <property type="term" value="F:methyltransferase activity"/>
    <property type="evidence" value="ECO:0007669"/>
    <property type="project" value="UniProtKB-KW"/>
</dbReference>
<keyword evidence="1" id="KW-0489">Methyltransferase</keyword>
<comment type="caution">
    <text evidence="1">The sequence shown here is derived from an EMBL/GenBank/DDBJ whole genome shotgun (WGS) entry which is preliminary data.</text>
</comment>
<dbReference type="PANTHER" id="PTHR46655:SF1">
    <property type="entry name" value="HISTONE-LYSINE N-METHYLTRANSFERASE ATXR3"/>
    <property type="match status" value="1"/>
</dbReference>
<dbReference type="PANTHER" id="PTHR46655">
    <property type="entry name" value="HISTONE-LYSINE N-METHYLTRANSFERASE ATXR3"/>
    <property type="match status" value="1"/>
</dbReference>
<organism evidence="1">
    <name type="scientific">Tanacetum cinerariifolium</name>
    <name type="common">Dalmatian daisy</name>
    <name type="synonym">Chrysanthemum cinerariifolium</name>
    <dbReference type="NCBI Taxonomy" id="118510"/>
    <lineage>
        <taxon>Eukaryota</taxon>
        <taxon>Viridiplantae</taxon>
        <taxon>Streptophyta</taxon>
        <taxon>Embryophyta</taxon>
        <taxon>Tracheophyta</taxon>
        <taxon>Spermatophyta</taxon>
        <taxon>Magnoliopsida</taxon>
        <taxon>eudicotyledons</taxon>
        <taxon>Gunneridae</taxon>
        <taxon>Pentapetalae</taxon>
        <taxon>asterids</taxon>
        <taxon>campanulids</taxon>
        <taxon>Asterales</taxon>
        <taxon>Asteraceae</taxon>
        <taxon>Asteroideae</taxon>
        <taxon>Anthemideae</taxon>
        <taxon>Anthemidinae</taxon>
        <taxon>Tanacetum</taxon>
    </lineage>
</organism>
<evidence type="ECO:0000313" key="1">
    <source>
        <dbReference type="EMBL" id="GFD52577.1"/>
    </source>
</evidence>
<dbReference type="GO" id="GO:0032259">
    <property type="term" value="P:methylation"/>
    <property type="evidence" value="ECO:0007669"/>
    <property type="project" value="UniProtKB-KW"/>
</dbReference>
<keyword evidence="1" id="KW-0808">Transferase</keyword>
<name>A0A699WYL6_TANCI</name>
<sequence>MLKSMSSRPDDNYVAYRKGLGVVCNKEAGFSEDDFVVEFLGEVRMLL</sequence>
<proteinExistence type="predicted"/>
<reference evidence="1" key="1">
    <citation type="journal article" date="2019" name="Sci. Rep.">
        <title>Draft genome of Tanacetum cinerariifolium, the natural source of mosquito coil.</title>
        <authorList>
            <person name="Yamashiro T."/>
            <person name="Shiraishi A."/>
            <person name="Satake H."/>
            <person name="Nakayama K."/>
        </authorList>
    </citation>
    <scope>NUCLEOTIDE SEQUENCE</scope>
</reference>
<feature type="non-terminal residue" evidence="1">
    <location>
        <position position="47"/>
    </location>
</feature>
<accession>A0A699WYL6</accession>
<gene>
    <name evidence="1" type="ORF">Tci_924546</name>
</gene>
<dbReference type="AlphaFoldDB" id="A0A699WYL6"/>
<dbReference type="EMBL" id="BKCJ011784035">
    <property type="protein sequence ID" value="GFD52577.1"/>
    <property type="molecule type" value="Genomic_DNA"/>
</dbReference>
<protein>
    <submittedName>
        <fullName evidence="1">Histone-lysine N-methyltransferase ATXR3</fullName>
    </submittedName>
</protein>